<organism evidence="7 8">
    <name type="scientific">Emticicia agri</name>
    <dbReference type="NCBI Taxonomy" id="2492393"/>
    <lineage>
        <taxon>Bacteria</taxon>
        <taxon>Pseudomonadati</taxon>
        <taxon>Bacteroidota</taxon>
        <taxon>Cytophagia</taxon>
        <taxon>Cytophagales</taxon>
        <taxon>Leadbetterellaceae</taxon>
        <taxon>Emticicia</taxon>
    </lineage>
</organism>
<evidence type="ECO:0000256" key="4">
    <source>
        <dbReference type="ARBA" id="ARBA00023125"/>
    </source>
</evidence>
<dbReference type="PANTHER" id="PTHR33217:SF8">
    <property type="entry name" value="MUTATOR FAMILY TRANSPOSASE"/>
    <property type="match status" value="1"/>
</dbReference>
<keyword evidence="3 6" id="KW-0815">Transposition</keyword>
<comment type="caution">
    <text evidence="7">The sequence shown here is derived from an EMBL/GenBank/DDBJ whole genome shotgun (WGS) entry which is preliminary data.</text>
</comment>
<dbReference type="GO" id="GO:0006313">
    <property type="term" value="P:DNA transposition"/>
    <property type="evidence" value="ECO:0007669"/>
    <property type="project" value="UniProtKB-UniRule"/>
</dbReference>
<dbReference type="InterPro" id="IPR001207">
    <property type="entry name" value="Transposase_mutator"/>
</dbReference>
<dbReference type="OrthoDB" id="9779930at2"/>
<dbReference type="PANTHER" id="PTHR33217">
    <property type="entry name" value="TRANSPOSASE FOR INSERTION SEQUENCE ELEMENT IS1081"/>
    <property type="match status" value="1"/>
</dbReference>
<evidence type="ECO:0000313" key="7">
    <source>
        <dbReference type="EMBL" id="RYU93491.1"/>
    </source>
</evidence>
<keyword evidence="5 6" id="KW-0233">DNA recombination</keyword>
<protein>
    <recommendedName>
        <fullName evidence="6">Mutator family transposase</fullName>
    </recommendedName>
</protein>
<comment type="function">
    <text evidence="1 6">Required for the transposition of the insertion element.</text>
</comment>
<name>A0A4Q5LUV8_9BACT</name>
<dbReference type="EMBL" id="SEWF01000044">
    <property type="protein sequence ID" value="RYU93491.1"/>
    <property type="molecule type" value="Genomic_DNA"/>
</dbReference>
<dbReference type="GO" id="GO:0003677">
    <property type="term" value="F:DNA binding"/>
    <property type="evidence" value="ECO:0007669"/>
    <property type="project" value="UniProtKB-UniRule"/>
</dbReference>
<reference evidence="7 8" key="1">
    <citation type="submission" date="2019-02" db="EMBL/GenBank/DDBJ databases">
        <title>Bacterial novel species Emticicia sp. 17J42-9 isolated from soil.</title>
        <authorList>
            <person name="Jung H.-Y."/>
        </authorList>
    </citation>
    <scope>NUCLEOTIDE SEQUENCE [LARGE SCALE GENOMIC DNA]</scope>
    <source>
        <strain evidence="7 8">17J42-9</strain>
    </source>
</reference>
<evidence type="ECO:0000256" key="6">
    <source>
        <dbReference type="RuleBase" id="RU365089"/>
    </source>
</evidence>
<sequence>MLKHFLEQSLQGEMEAHLLEERSLGKSNRRNGTSIKRVKSNVGEFELQTPGDRSVSFEPSIVPKRQVVLTEQLEGQIISMYSRSMTGPPVRLFRNRQTSSGNIWIFLVCQ</sequence>
<keyword evidence="8" id="KW-1185">Reference proteome</keyword>
<evidence type="ECO:0000313" key="8">
    <source>
        <dbReference type="Proteomes" id="UP000293162"/>
    </source>
</evidence>
<evidence type="ECO:0000256" key="2">
    <source>
        <dbReference type="ARBA" id="ARBA00010961"/>
    </source>
</evidence>
<evidence type="ECO:0000256" key="3">
    <source>
        <dbReference type="ARBA" id="ARBA00022578"/>
    </source>
</evidence>
<accession>A0A4Q5LUV8</accession>
<dbReference type="Proteomes" id="UP000293162">
    <property type="component" value="Unassembled WGS sequence"/>
</dbReference>
<dbReference type="GO" id="GO:0004803">
    <property type="term" value="F:transposase activity"/>
    <property type="evidence" value="ECO:0007669"/>
    <property type="project" value="UniProtKB-UniRule"/>
</dbReference>
<evidence type="ECO:0000256" key="1">
    <source>
        <dbReference type="ARBA" id="ARBA00002190"/>
    </source>
</evidence>
<gene>
    <name evidence="7" type="ORF">EWM59_21975</name>
</gene>
<proteinExistence type="inferred from homology"/>
<dbReference type="Pfam" id="PF00872">
    <property type="entry name" value="Transposase_mut"/>
    <property type="match status" value="1"/>
</dbReference>
<keyword evidence="4 6" id="KW-0238">DNA-binding</keyword>
<keyword evidence="6" id="KW-0814">Transposable element</keyword>
<dbReference type="AlphaFoldDB" id="A0A4Q5LUV8"/>
<evidence type="ECO:0000256" key="5">
    <source>
        <dbReference type="ARBA" id="ARBA00023172"/>
    </source>
</evidence>
<comment type="similarity">
    <text evidence="2 6">Belongs to the transposase mutator family.</text>
</comment>